<dbReference type="InterPro" id="IPR008271">
    <property type="entry name" value="Ser/Thr_kinase_AS"/>
</dbReference>
<gene>
    <name evidence="9" type="ORF">GCM10025782_08290</name>
    <name evidence="10" type="ORF">GCM10025782_08400</name>
</gene>
<evidence type="ECO:0000313" key="10">
    <source>
        <dbReference type="EMBL" id="GAA4714388.1"/>
    </source>
</evidence>
<dbReference type="InterPro" id="IPR011009">
    <property type="entry name" value="Kinase-like_dom_sf"/>
</dbReference>
<keyword evidence="4 5" id="KW-0067">ATP-binding</keyword>
<keyword evidence="1" id="KW-0808">Transferase</keyword>
<dbReference type="RefSeq" id="WP_345501386.1">
    <property type="nucleotide sequence ID" value="NZ_BAABLO010000001.1"/>
</dbReference>
<dbReference type="InterPro" id="IPR017441">
    <property type="entry name" value="Protein_kinase_ATP_BS"/>
</dbReference>
<evidence type="ECO:0000256" key="2">
    <source>
        <dbReference type="ARBA" id="ARBA00022741"/>
    </source>
</evidence>
<evidence type="ECO:0000256" key="7">
    <source>
        <dbReference type="SAM" id="Phobius"/>
    </source>
</evidence>
<evidence type="ECO:0000259" key="8">
    <source>
        <dbReference type="PROSITE" id="PS50011"/>
    </source>
</evidence>
<feature type="region of interest" description="Disordered" evidence="6">
    <location>
        <begin position="296"/>
        <end position="390"/>
    </location>
</feature>
<dbReference type="PROSITE" id="PS00108">
    <property type="entry name" value="PROTEIN_KINASE_ST"/>
    <property type="match status" value="1"/>
</dbReference>
<evidence type="ECO:0000256" key="1">
    <source>
        <dbReference type="ARBA" id="ARBA00022679"/>
    </source>
</evidence>
<dbReference type="PROSITE" id="PS00107">
    <property type="entry name" value="PROTEIN_KINASE_ATP"/>
    <property type="match status" value="1"/>
</dbReference>
<reference evidence="9" key="1">
    <citation type="journal article" date="2014" name="Int. J. Syst. Evol. Microbiol.">
        <title>Complete genome of a new Firmicutes species belonging to the dominant human colonic microbiota ('Ruminococcus bicirculans') reveals two chromosomes and a selective capacity to utilize plant glucans.</title>
        <authorList>
            <consortium name="NISC Comparative Sequencing Program"/>
            <person name="Wegmann U."/>
            <person name="Louis P."/>
            <person name="Goesmann A."/>
            <person name="Henrissat B."/>
            <person name="Duncan S.H."/>
            <person name="Flint H.J."/>
        </authorList>
    </citation>
    <scope>NUCLEOTIDE SEQUENCE</scope>
    <source>
        <strain evidence="9">JCM 18961</strain>
    </source>
</reference>
<evidence type="ECO:0000256" key="6">
    <source>
        <dbReference type="SAM" id="MobiDB-lite"/>
    </source>
</evidence>
<keyword evidence="11" id="KW-1185">Reference proteome</keyword>
<feature type="transmembrane region" description="Helical" evidence="7">
    <location>
        <begin position="395"/>
        <end position="416"/>
    </location>
</feature>
<evidence type="ECO:0000313" key="9">
    <source>
        <dbReference type="EMBL" id="GAA4714271.1"/>
    </source>
</evidence>
<dbReference type="PROSITE" id="PS50011">
    <property type="entry name" value="PROTEIN_KINASE_DOM"/>
    <property type="match status" value="1"/>
</dbReference>
<keyword evidence="2 5" id="KW-0547">Nucleotide-binding</keyword>
<evidence type="ECO:0000256" key="4">
    <source>
        <dbReference type="ARBA" id="ARBA00022840"/>
    </source>
</evidence>
<dbReference type="Gene3D" id="3.30.200.20">
    <property type="entry name" value="Phosphorylase Kinase, domain 1"/>
    <property type="match status" value="1"/>
</dbReference>
<dbReference type="Pfam" id="PF00069">
    <property type="entry name" value="Pkinase"/>
    <property type="match status" value="1"/>
</dbReference>
<sequence length="531" mass="55812">MTVATPPELEGLVFRELVGSGGYADVYLYEQQMPRMRVAVKVLKGEGLTDAIRRQFRDEADTMAQLADHPYIVQVFRSGTSTDGRPYLVMKYYPPPNLAMRSRTERLGVEDVLRTGIQLASAVETAHRAGITHRDIKPANVLVSQYGAPGLTDFGIAGQLGHGAADDDEDDVGVSVPWAPPEVLFGQSNGDARADVYSLAATLWQLLVGRSPFEVPGGDNSAYGLMPRIRTAPVPPTGRADVPASLERLLAQAMAKDPDARPQSALAFARSLQEIEQEQRFSRTAIVVLDEQGQTTLADQSAPAPGADDDRTRVRAPQSVQGQAPAAPPRPPRSVGGTTAVTGAQGVAAAGTHATYERPAPDLPDAGGTVSRDRLGTRTPTEEPTAAPAAGRNPAVTLAAIAVVVVAVVFLASQLFGRGGAGEPSYTPKTVASQSDDLALDVPSTPTLEAVPVAGAVRFTWTYLAPEKADTFFVRTAGDTSGLGAAVGKGPLRDATFTVKVPKGKQVCAQVQVNRSGPTSEYSAATCGRAK</sequence>
<dbReference type="SMART" id="SM00220">
    <property type="entry name" value="S_TKc"/>
    <property type="match status" value="1"/>
</dbReference>
<reference evidence="11" key="2">
    <citation type="journal article" date="2019" name="Int. J. Syst. Evol. Microbiol.">
        <title>The Global Catalogue of Microorganisms (GCM) 10K type strain sequencing project: providing services to taxonomists for standard genome sequencing and annotation.</title>
        <authorList>
            <consortium name="The Broad Institute Genomics Platform"/>
            <consortium name="The Broad Institute Genome Sequencing Center for Infectious Disease"/>
            <person name="Wu L."/>
            <person name="Ma J."/>
        </authorList>
    </citation>
    <scope>NUCLEOTIDE SEQUENCE [LARGE SCALE GENOMIC DNA]</scope>
    <source>
        <strain evidence="11">JCM 18961</strain>
    </source>
</reference>
<evidence type="ECO:0000256" key="3">
    <source>
        <dbReference type="ARBA" id="ARBA00022777"/>
    </source>
</evidence>
<dbReference type="InterPro" id="IPR000719">
    <property type="entry name" value="Prot_kinase_dom"/>
</dbReference>
<reference evidence="9" key="3">
    <citation type="submission" date="2023-12" db="EMBL/GenBank/DDBJ databases">
        <authorList>
            <person name="Sun Q."/>
            <person name="Inoue M."/>
        </authorList>
    </citation>
    <scope>NUCLEOTIDE SEQUENCE</scope>
    <source>
        <strain evidence="9">JCM 18961</strain>
    </source>
</reference>
<feature type="binding site" evidence="5">
    <location>
        <position position="41"/>
    </location>
    <ligand>
        <name>ATP</name>
        <dbReference type="ChEBI" id="CHEBI:30616"/>
    </ligand>
</feature>
<dbReference type="Proteomes" id="UP001500556">
    <property type="component" value="Unassembled WGS sequence"/>
</dbReference>
<comment type="caution">
    <text evidence="9">The sequence shown here is derived from an EMBL/GenBank/DDBJ whole genome shotgun (WGS) entry which is preliminary data.</text>
</comment>
<feature type="compositionally biased region" description="Low complexity" evidence="6">
    <location>
        <begin position="377"/>
        <end position="390"/>
    </location>
</feature>
<protein>
    <recommendedName>
        <fullName evidence="8">Protein kinase domain-containing protein</fullName>
    </recommendedName>
</protein>
<dbReference type="EMBL" id="BAABLO010000001">
    <property type="protein sequence ID" value="GAA4714271.1"/>
    <property type="molecule type" value="Genomic_DNA"/>
</dbReference>
<keyword evidence="7" id="KW-0812">Transmembrane</keyword>
<keyword evidence="7" id="KW-0472">Membrane</keyword>
<feature type="domain" description="Protein kinase" evidence="8">
    <location>
        <begin position="12"/>
        <end position="281"/>
    </location>
</feature>
<dbReference type="EMBL" id="BAABLO010000002">
    <property type="protein sequence ID" value="GAA4714388.1"/>
    <property type="molecule type" value="Genomic_DNA"/>
</dbReference>
<dbReference type="PANTHER" id="PTHR43289:SF34">
    <property type="entry name" value="SERINE_THREONINE-PROTEIN KINASE YBDM-RELATED"/>
    <property type="match status" value="1"/>
</dbReference>
<dbReference type="Gene3D" id="1.10.510.10">
    <property type="entry name" value="Transferase(Phosphotransferase) domain 1"/>
    <property type="match status" value="1"/>
</dbReference>
<keyword evidence="7" id="KW-1133">Transmembrane helix</keyword>
<keyword evidence="3" id="KW-0418">Kinase</keyword>
<dbReference type="SUPFAM" id="SSF56112">
    <property type="entry name" value="Protein kinase-like (PK-like)"/>
    <property type="match status" value="1"/>
</dbReference>
<accession>A0ABP8XVL0</accession>
<proteinExistence type="predicted"/>
<name>A0ABP8XVL0_9MICO</name>
<dbReference type="CDD" id="cd14014">
    <property type="entry name" value="STKc_PknB_like"/>
    <property type="match status" value="1"/>
</dbReference>
<dbReference type="PANTHER" id="PTHR43289">
    <property type="entry name" value="MITOGEN-ACTIVATED PROTEIN KINASE KINASE KINASE 20-RELATED"/>
    <property type="match status" value="1"/>
</dbReference>
<organism evidence="9 11">
    <name type="scientific">Pedococcus ginsenosidimutans</name>
    <dbReference type="NCBI Taxonomy" id="490570"/>
    <lineage>
        <taxon>Bacteria</taxon>
        <taxon>Bacillati</taxon>
        <taxon>Actinomycetota</taxon>
        <taxon>Actinomycetes</taxon>
        <taxon>Micrococcales</taxon>
        <taxon>Intrasporangiaceae</taxon>
        <taxon>Pedococcus</taxon>
    </lineage>
</organism>
<evidence type="ECO:0000313" key="11">
    <source>
        <dbReference type="Proteomes" id="UP001500556"/>
    </source>
</evidence>
<evidence type="ECO:0000256" key="5">
    <source>
        <dbReference type="PROSITE-ProRule" id="PRU10141"/>
    </source>
</evidence>
<feature type="compositionally biased region" description="Low complexity" evidence="6">
    <location>
        <begin position="333"/>
        <end position="354"/>
    </location>
</feature>